<keyword evidence="2" id="KW-1185">Reference proteome</keyword>
<reference evidence="1 2" key="1">
    <citation type="submission" date="2017-12" db="EMBL/GenBank/DDBJ databases">
        <title>Comparative genomics of Botrytis spp.</title>
        <authorList>
            <person name="Valero-Jimenez C.A."/>
            <person name="Tapia P."/>
            <person name="Veloso J."/>
            <person name="Silva-Moreno E."/>
            <person name="Staats M."/>
            <person name="Valdes J.H."/>
            <person name="Van Kan J.A.L."/>
        </authorList>
    </citation>
    <scope>NUCLEOTIDE SEQUENCE [LARGE SCALE GENOMIC DNA]</scope>
    <source>
        <strain evidence="1 2">MUCL3349</strain>
    </source>
</reference>
<dbReference type="EMBL" id="PQXO01000320">
    <property type="protein sequence ID" value="TGO86244.1"/>
    <property type="molecule type" value="Genomic_DNA"/>
</dbReference>
<accession>A0A4Z1KQL8</accession>
<protein>
    <submittedName>
        <fullName evidence="1">Uncharacterized protein</fullName>
    </submittedName>
</protein>
<dbReference type="Proteomes" id="UP000297280">
    <property type="component" value="Unassembled WGS sequence"/>
</dbReference>
<sequence>MREDVEGALVVQWSIETSGRDNHVPKVLAKSGRHVYVYEYWPLVIYTIDCEGNDGSVEIKVKGDNDNVIVLP</sequence>
<evidence type="ECO:0000313" key="1">
    <source>
        <dbReference type="EMBL" id="TGO86244.1"/>
    </source>
</evidence>
<proteinExistence type="predicted"/>
<evidence type="ECO:0000313" key="2">
    <source>
        <dbReference type="Proteomes" id="UP000297280"/>
    </source>
</evidence>
<organism evidence="1 2">
    <name type="scientific">Botrytis porri</name>
    <dbReference type="NCBI Taxonomy" id="87229"/>
    <lineage>
        <taxon>Eukaryota</taxon>
        <taxon>Fungi</taxon>
        <taxon>Dikarya</taxon>
        <taxon>Ascomycota</taxon>
        <taxon>Pezizomycotina</taxon>
        <taxon>Leotiomycetes</taxon>
        <taxon>Helotiales</taxon>
        <taxon>Sclerotiniaceae</taxon>
        <taxon>Botrytis</taxon>
    </lineage>
</organism>
<name>A0A4Z1KQL8_9HELO</name>
<gene>
    <name evidence="1" type="ORF">BPOR_0321g00130</name>
</gene>
<comment type="caution">
    <text evidence="1">The sequence shown here is derived from an EMBL/GenBank/DDBJ whole genome shotgun (WGS) entry which is preliminary data.</text>
</comment>
<dbReference type="AlphaFoldDB" id="A0A4Z1KQL8"/>